<dbReference type="HOGENOM" id="CLU_098575_0_0_11"/>
<feature type="region of interest" description="Disordered" evidence="1">
    <location>
        <begin position="40"/>
        <end position="83"/>
    </location>
</feature>
<keyword evidence="5" id="KW-1185">Reference proteome</keyword>
<dbReference type="KEGG" id="cii:CIMIT_02585"/>
<feature type="signal peptide" evidence="2">
    <location>
        <begin position="1"/>
        <end position="24"/>
    </location>
</feature>
<evidence type="ECO:0000256" key="2">
    <source>
        <dbReference type="SAM" id="SignalP"/>
    </source>
</evidence>
<dbReference type="OrthoDB" id="4403688at2"/>
<proteinExistence type="predicted"/>
<gene>
    <name evidence="3" type="ORF">CIMIT_02585</name>
    <name evidence="4" type="ORF">SAMEA4535761_00583</name>
</gene>
<feature type="compositionally biased region" description="Low complexity" evidence="1">
    <location>
        <begin position="40"/>
        <end position="55"/>
    </location>
</feature>
<feature type="chain" id="PRO_5001715531" evidence="2">
    <location>
        <begin position="25"/>
        <end position="216"/>
    </location>
</feature>
<evidence type="ECO:0000313" key="6">
    <source>
        <dbReference type="Proteomes" id="UP000215374"/>
    </source>
</evidence>
<protein>
    <submittedName>
        <fullName evidence="4">Putative secreted protein</fullName>
    </submittedName>
</protein>
<name>A0A076NPR8_9CORY</name>
<evidence type="ECO:0000256" key="1">
    <source>
        <dbReference type="SAM" id="MobiDB-lite"/>
    </source>
</evidence>
<reference evidence="4 6" key="2">
    <citation type="submission" date="2017-06" db="EMBL/GenBank/DDBJ databases">
        <authorList>
            <consortium name="Pathogen Informatics"/>
        </authorList>
    </citation>
    <scope>NUCLEOTIDE SEQUENCE [LARGE SCALE GENOMIC DNA]</scope>
    <source>
        <strain evidence="4 6">NCTC13015</strain>
    </source>
</reference>
<dbReference type="RefSeq" id="WP_038588699.1">
    <property type="nucleotide sequence ID" value="NZ_CP009211.1"/>
</dbReference>
<dbReference type="EMBL" id="CP009211">
    <property type="protein sequence ID" value="AIJ32937.1"/>
    <property type="molecule type" value="Genomic_DNA"/>
</dbReference>
<dbReference type="AlphaFoldDB" id="A0A076NPR8"/>
<evidence type="ECO:0000313" key="5">
    <source>
        <dbReference type="Proteomes" id="UP000028780"/>
    </source>
</evidence>
<reference evidence="3 5" key="1">
    <citation type="submission" date="2014-08" db="EMBL/GenBank/DDBJ databases">
        <title>Complete genome sequence of Corynebacterium imitans DSM 44264, isolated from a five-month-old boy with suspected pharyngeal diphtheria.</title>
        <authorList>
            <person name="Mollmann S."/>
            <person name="Albersmeier A."/>
            <person name="Ruckert C."/>
            <person name="Tauch A."/>
        </authorList>
    </citation>
    <scope>NUCLEOTIDE SEQUENCE [LARGE SCALE GENOMIC DNA]</scope>
    <source>
        <strain evidence="3 5">DSM 44264</strain>
    </source>
</reference>
<keyword evidence="2" id="KW-0732">Signal</keyword>
<evidence type="ECO:0000313" key="3">
    <source>
        <dbReference type="EMBL" id="AIJ32937.1"/>
    </source>
</evidence>
<evidence type="ECO:0000313" key="4">
    <source>
        <dbReference type="EMBL" id="SNV60168.1"/>
    </source>
</evidence>
<sequence length="216" mass="23187">MQRIVPAAVLAALLPLAACSTEPADPTTVTVTQTTVVEEPTAADDAAPSAQQAQDNPETCAQLPKDPREVYPSGTAPGRMPADDGSDYNYWIDDIDNAYDPCAPLSWIVFRGSLGDEHSHAGTAASIADGLALYINGEPAKEMKLFGRIDNITPLENGGATFEWSERGQYTADGYVNHYSAELRVIDGAVSAVAGDTAKFHEWWDYPVSYLLGTYD</sequence>
<accession>A0A076NPR8</accession>
<dbReference type="EMBL" id="LT906467">
    <property type="protein sequence ID" value="SNV60168.1"/>
    <property type="molecule type" value="Genomic_DNA"/>
</dbReference>
<organism evidence="3 5">
    <name type="scientific">Corynebacterium imitans</name>
    <dbReference type="NCBI Taxonomy" id="156978"/>
    <lineage>
        <taxon>Bacteria</taxon>
        <taxon>Bacillati</taxon>
        <taxon>Actinomycetota</taxon>
        <taxon>Actinomycetes</taxon>
        <taxon>Mycobacteriales</taxon>
        <taxon>Corynebacteriaceae</taxon>
        <taxon>Corynebacterium</taxon>
    </lineage>
</organism>
<dbReference type="Proteomes" id="UP000028780">
    <property type="component" value="Chromosome"/>
</dbReference>
<dbReference type="eggNOG" id="ENOG5032E8K">
    <property type="taxonomic scope" value="Bacteria"/>
</dbReference>
<dbReference type="STRING" id="156978.CIMIT_02585"/>
<dbReference type="Proteomes" id="UP000215374">
    <property type="component" value="Chromosome 1"/>
</dbReference>